<keyword evidence="2" id="KW-0238">DNA-binding</keyword>
<evidence type="ECO:0000256" key="2">
    <source>
        <dbReference type="ARBA" id="ARBA00023125"/>
    </source>
</evidence>
<dbReference type="OrthoDB" id="6400170at2"/>
<dbReference type="EMBL" id="VYKK01000007">
    <property type="protein sequence ID" value="KAA9005891.1"/>
    <property type="molecule type" value="Genomic_DNA"/>
</dbReference>
<dbReference type="PANTHER" id="PTHR42756:SF1">
    <property type="entry name" value="TRANSCRIPTIONAL REPRESSOR OF EMRAB OPERON"/>
    <property type="match status" value="1"/>
</dbReference>
<dbReference type="InterPro" id="IPR000835">
    <property type="entry name" value="HTH_MarR-typ"/>
</dbReference>
<dbReference type="GO" id="GO:0003700">
    <property type="term" value="F:DNA-binding transcription factor activity"/>
    <property type="evidence" value="ECO:0007669"/>
    <property type="project" value="InterPro"/>
</dbReference>
<dbReference type="Proteomes" id="UP000367750">
    <property type="component" value="Unassembled WGS sequence"/>
</dbReference>
<sequence>MGHFEEDIGYALIHLVKKHRILAEEALSSIGLHIAQDLILFLLREEDGLSQSQLASRLKLELPTVTKSIQRMEQGGIVVRSRDEQDSRISRVYLTEEGQKLYEPANRQWNSLEQRMLADFSIEERETFHRLIRKASSNLEQASGARSGKL</sequence>
<protein>
    <submittedName>
        <fullName evidence="5">MarR family transcriptional regulator</fullName>
    </submittedName>
</protein>
<dbReference type="PANTHER" id="PTHR42756">
    <property type="entry name" value="TRANSCRIPTIONAL REGULATOR, MARR"/>
    <property type="match status" value="1"/>
</dbReference>
<dbReference type="RefSeq" id="WP_150457592.1">
    <property type="nucleotide sequence ID" value="NZ_VYKK01000007.1"/>
</dbReference>
<dbReference type="AlphaFoldDB" id="A0A5J5GCW8"/>
<keyword evidence="6" id="KW-1185">Reference proteome</keyword>
<dbReference type="SMART" id="SM00347">
    <property type="entry name" value="HTH_MARR"/>
    <property type="match status" value="1"/>
</dbReference>
<dbReference type="InterPro" id="IPR036388">
    <property type="entry name" value="WH-like_DNA-bd_sf"/>
</dbReference>
<dbReference type="InterPro" id="IPR036390">
    <property type="entry name" value="WH_DNA-bd_sf"/>
</dbReference>
<proteinExistence type="predicted"/>
<organism evidence="5 6">
    <name type="scientific">Paenibacillus spiritus</name>
    <dbReference type="NCBI Taxonomy" id="2496557"/>
    <lineage>
        <taxon>Bacteria</taxon>
        <taxon>Bacillati</taxon>
        <taxon>Bacillota</taxon>
        <taxon>Bacilli</taxon>
        <taxon>Bacillales</taxon>
        <taxon>Paenibacillaceae</taxon>
        <taxon>Paenibacillus</taxon>
    </lineage>
</organism>
<keyword evidence="1" id="KW-0805">Transcription regulation</keyword>
<gene>
    <name evidence="5" type="ORF">F4V43_07415</name>
</gene>
<dbReference type="Pfam" id="PF01047">
    <property type="entry name" value="MarR"/>
    <property type="match status" value="1"/>
</dbReference>
<dbReference type="PRINTS" id="PR00598">
    <property type="entry name" value="HTHMARR"/>
</dbReference>
<evidence type="ECO:0000313" key="6">
    <source>
        <dbReference type="Proteomes" id="UP000367750"/>
    </source>
</evidence>
<name>A0A5J5GCW8_9BACL</name>
<accession>A0A5J5GCW8</accession>
<dbReference type="SUPFAM" id="SSF46785">
    <property type="entry name" value="Winged helix' DNA-binding domain"/>
    <property type="match status" value="1"/>
</dbReference>
<feature type="domain" description="HTH marR-type" evidence="4">
    <location>
        <begin position="5"/>
        <end position="137"/>
    </location>
</feature>
<dbReference type="Gene3D" id="1.10.10.10">
    <property type="entry name" value="Winged helix-like DNA-binding domain superfamily/Winged helix DNA-binding domain"/>
    <property type="match status" value="1"/>
</dbReference>
<evidence type="ECO:0000256" key="1">
    <source>
        <dbReference type="ARBA" id="ARBA00023015"/>
    </source>
</evidence>
<evidence type="ECO:0000256" key="3">
    <source>
        <dbReference type="ARBA" id="ARBA00023163"/>
    </source>
</evidence>
<dbReference type="PROSITE" id="PS50995">
    <property type="entry name" value="HTH_MARR_2"/>
    <property type="match status" value="1"/>
</dbReference>
<keyword evidence="3" id="KW-0804">Transcription</keyword>
<evidence type="ECO:0000313" key="5">
    <source>
        <dbReference type="EMBL" id="KAA9005891.1"/>
    </source>
</evidence>
<dbReference type="GO" id="GO:0003677">
    <property type="term" value="F:DNA binding"/>
    <property type="evidence" value="ECO:0007669"/>
    <property type="project" value="UniProtKB-KW"/>
</dbReference>
<evidence type="ECO:0000259" key="4">
    <source>
        <dbReference type="PROSITE" id="PS50995"/>
    </source>
</evidence>
<reference evidence="5 6" key="1">
    <citation type="submission" date="2019-09" db="EMBL/GenBank/DDBJ databases">
        <title>Bacillus ochoae sp. nov., Paenibacillus whitsoniae sp. nov., Paenibacillus spiritus sp. nov. Isolated from the Mars Exploration Rover during spacecraft assembly.</title>
        <authorList>
            <person name="Seuylemezian A."/>
            <person name="Vaishampayan P."/>
        </authorList>
    </citation>
    <scope>NUCLEOTIDE SEQUENCE [LARGE SCALE GENOMIC DNA]</scope>
    <source>
        <strain evidence="5 6">MER_111</strain>
    </source>
</reference>
<comment type="caution">
    <text evidence="5">The sequence shown here is derived from an EMBL/GenBank/DDBJ whole genome shotgun (WGS) entry which is preliminary data.</text>
</comment>